<reference evidence="2 3" key="1">
    <citation type="submission" date="2019-07" db="EMBL/GenBank/DDBJ databases">
        <title>Whole genome shotgun sequence of Rhodospirillum oryzae NBRC 107573.</title>
        <authorList>
            <person name="Hosoyama A."/>
            <person name="Uohara A."/>
            <person name="Ohji S."/>
            <person name="Ichikawa N."/>
        </authorList>
    </citation>
    <scope>NUCLEOTIDE SEQUENCE [LARGE SCALE GENOMIC DNA]</scope>
    <source>
        <strain evidence="2 3">NBRC 107573</strain>
    </source>
</reference>
<sequence length="116" mass="12319">MSDTLTRAVRAAQETPRASAAEVAATGTVNPDKGDTCARALVPPQRSLRLPRPRVPAAEAVWTEVARESDVVRVEASDGSGAWIDIARARRLTFRAENGQRMVLILDPAPAGTSAT</sequence>
<dbReference type="RefSeq" id="WP_147162496.1">
    <property type="nucleotide sequence ID" value="NZ_BJZO01000009.1"/>
</dbReference>
<name>A0A512H4P3_9PROT</name>
<dbReference type="Proteomes" id="UP000321567">
    <property type="component" value="Unassembled WGS sequence"/>
</dbReference>
<evidence type="ECO:0000256" key="1">
    <source>
        <dbReference type="SAM" id="MobiDB-lite"/>
    </source>
</evidence>
<dbReference type="EMBL" id="BJZO01000009">
    <property type="protein sequence ID" value="GEO80435.1"/>
    <property type="molecule type" value="Genomic_DNA"/>
</dbReference>
<feature type="region of interest" description="Disordered" evidence="1">
    <location>
        <begin position="1"/>
        <end position="37"/>
    </location>
</feature>
<gene>
    <name evidence="2" type="ORF">ROR02_05660</name>
</gene>
<comment type="caution">
    <text evidence="2">The sequence shown here is derived from an EMBL/GenBank/DDBJ whole genome shotgun (WGS) entry which is preliminary data.</text>
</comment>
<dbReference type="AlphaFoldDB" id="A0A512H4P3"/>
<dbReference type="OrthoDB" id="10000064at2"/>
<protein>
    <submittedName>
        <fullName evidence="2">Uncharacterized protein</fullName>
    </submittedName>
</protein>
<accession>A0A512H4P3</accession>
<evidence type="ECO:0000313" key="3">
    <source>
        <dbReference type="Proteomes" id="UP000321567"/>
    </source>
</evidence>
<keyword evidence="3" id="KW-1185">Reference proteome</keyword>
<proteinExistence type="predicted"/>
<organism evidence="2 3">
    <name type="scientific">Pararhodospirillum oryzae</name>
    <dbReference type="NCBI Taxonomy" id="478448"/>
    <lineage>
        <taxon>Bacteria</taxon>
        <taxon>Pseudomonadati</taxon>
        <taxon>Pseudomonadota</taxon>
        <taxon>Alphaproteobacteria</taxon>
        <taxon>Rhodospirillales</taxon>
        <taxon>Rhodospirillaceae</taxon>
        <taxon>Pararhodospirillum</taxon>
    </lineage>
</organism>
<evidence type="ECO:0000313" key="2">
    <source>
        <dbReference type="EMBL" id="GEO80435.1"/>
    </source>
</evidence>